<reference evidence="2" key="1">
    <citation type="submission" date="2020-10" db="EMBL/GenBank/DDBJ databases">
        <authorList>
            <person name="Gilroy R."/>
        </authorList>
    </citation>
    <scope>NUCLEOTIDE SEQUENCE</scope>
    <source>
        <strain evidence="2">ChiHecec2B26-709</strain>
    </source>
</reference>
<evidence type="ECO:0000313" key="2">
    <source>
        <dbReference type="EMBL" id="HIT47845.1"/>
    </source>
</evidence>
<name>A0A9D1KJK8_9BACT</name>
<sequence>MKKILFAFVLSFACFLAGARNFALSTNVLGYADFGTLNLEASYGVARHWSVNAGLRYNPFSYGSGENSVCRKQRSVSAGARYWPWHVYSGWWVSSEMRYQEYSHGGLRSPETSEGDRLGIAVGGGYSYMLTPHLNLDFGVSLWSGYGSYKTFDCRSCGRIVGSGESVFFLPGDVIFALTYIF</sequence>
<accession>A0A9D1KJK8</accession>
<dbReference type="InterPro" id="IPR021958">
    <property type="entry name" value="DUF3575"/>
</dbReference>
<dbReference type="Pfam" id="PF12099">
    <property type="entry name" value="DUF3575"/>
    <property type="match status" value="1"/>
</dbReference>
<feature type="chain" id="PRO_5039565306" evidence="1">
    <location>
        <begin position="20"/>
        <end position="182"/>
    </location>
</feature>
<comment type="caution">
    <text evidence="2">The sequence shown here is derived from an EMBL/GenBank/DDBJ whole genome shotgun (WGS) entry which is preliminary data.</text>
</comment>
<gene>
    <name evidence="2" type="ORF">IAC35_08350</name>
</gene>
<organism evidence="2 3">
    <name type="scientific">Candidatus Cryptobacteroides merdipullorum</name>
    <dbReference type="NCBI Taxonomy" id="2840771"/>
    <lineage>
        <taxon>Bacteria</taxon>
        <taxon>Pseudomonadati</taxon>
        <taxon>Bacteroidota</taxon>
        <taxon>Bacteroidia</taxon>
        <taxon>Bacteroidales</taxon>
        <taxon>Candidatus Cryptobacteroides</taxon>
    </lineage>
</organism>
<evidence type="ECO:0000256" key="1">
    <source>
        <dbReference type="SAM" id="SignalP"/>
    </source>
</evidence>
<feature type="signal peptide" evidence="1">
    <location>
        <begin position="1"/>
        <end position="19"/>
    </location>
</feature>
<keyword evidence="1" id="KW-0732">Signal</keyword>
<protein>
    <submittedName>
        <fullName evidence="2">DUF3575 domain-containing protein</fullName>
    </submittedName>
</protein>
<proteinExistence type="predicted"/>
<reference evidence="2" key="2">
    <citation type="journal article" date="2021" name="PeerJ">
        <title>Extensive microbial diversity within the chicken gut microbiome revealed by metagenomics and culture.</title>
        <authorList>
            <person name="Gilroy R."/>
            <person name="Ravi A."/>
            <person name="Getino M."/>
            <person name="Pursley I."/>
            <person name="Horton D.L."/>
            <person name="Alikhan N.F."/>
            <person name="Baker D."/>
            <person name="Gharbi K."/>
            <person name="Hall N."/>
            <person name="Watson M."/>
            <person name="Adriaenssens E.M."/>
            <person name="Foster-Nyarko E."/>
            <person name="Jarju S."/>
            <person name="Secka A."/>
            <person name="Antonio M."/>
            <person name="Oren A."/>
            <person name="Chaudhuri R.R."/>
            <person name="La Ragione R."/>
            <person name="Hildebrand F."/>
            <person name="Pallen M.J."/>
        </authorList>
    </citation>
    <scope>NUCLEOTIDE SEQUENCE</scope>
    <source>
        <strain evidence="2">ChiHecec2B26-709</strain>
    </source>
</reference>
<evidence type="ECO:0000313" key="3">
    <source>
        <dbReference type="Proteomes" id="UP000886881"/>
    </source>
</evidence>
<dbReference type="Proteomes" id="UP000886881">
    <property type="component" value="Unassembled WGS sequence"/>
</dbReference>
<dbReference type="EMBL" id="DVLC01000148">
    <property type="protein sequence ID" value="HIT47845.1"/>
    <property type="molecule type" value="Genomic_DNA"/>
</dbReference>
<dbReference type="AlphaFoldDB" id="A0A9D1KJK8"/>